<dbReference type="SUPFAM" id="SSF52540">
    <property type="entry name" value="P-loop containing nucleoside triphosphate hydrolases"/>
    <property type="match status" value="1"/>
</dbReference>
<dbReference type="NCBIfam" id="TIGR00150">
    <property type="entry name" value="T6A_YjeE"/>
    <property type="match status" value="1"/>
</dbReference>
<organism evidence="11 12">
    <name type="scientific">Chitinimonas lacunae</name>
    <dbReference type="NCBI Taxonomy" id="1963018"/>
    <lineage>
        <taxon>Bacteria</taxon>
        <taxon>Pseudomonadati</taxon>
        <taxon>Pseudomonadota</taxon>
        <taxon>Betaproteobacteria</taxon>
        <taxon>Neisseriales</taxon>
        <taxon>Chitinibacteraceae</taxon>
        <taxon>Chitinimonas</taxon>
    </lineage>
</organism>
<dbReference type="PANTHER" id="PTHR33540:SF2">
    <property type="entry name" value="TRNA THREONYLCARBAMOYLADENOSINE BIOSYNTHESIS PROTEIN TSAE"/>
    <property type="match status" value="1"/>
</dbReference>
<keyword evidence="12" id="KW-1185">Reference proteome</keyword>
<reference evidence="12" key="1">
    <citation type="journal article" date="2019" name="Int. J. Syst. Evol. Microbiol.">
        <title>The Global Catalogue of Microorganisms (GCM) 10K type strain sequencing project: providing services to taxonomists for standard genome sequencing and annotation.</title>
        <authorList>
            <consortium name="The Broad Institute Genomics Platform"/>
            <consortium name="The Broad Institute Genome Sequencing Center for Infectious Disease"/>
            <person name="Wu L."/>
            <person name="Ma J."/>
        </authorList>
    </citation>
    <scope>NUCLEOTIDE SEQUENCE [LARGE SCALE GENOMIC DNA]</scope>
    <source>
        <strain evidence="12">LMG 29894</strain>
    </source>
</reference>
<evidence type="ECO:0000256" key="4">
    <source>
        <dbReference type="ARBA" id="ARBA00022490"/>
    </source>
</evidence>
<evidence type="ECO:0000256" key="1">
    <source>
        <dbReference type="ARBA" id="ARBA00004496"/>
    </source>
</evidence>
<dbReference type="RefSeq" id="WP_378166365.1">
    <property type="nucleotide sequence ID" value="NZ_JBHSBU010000001.1"/>
</dbReference>
<accession>A0ABV8MUC5</accession>
<keyword evidence="4" id="KW-0963">Cytoplasm</keyword>
<dbReference type="InterPro" id="IPR027417">
    <property type="entry name" value="P-loop_NTPase"/>
</dbReference>
<dbReference type="Pfam" id="PF02367">
    <property type="entry name" value="TsaE"/>
    <property type="match status" value="1"/>
</dbReference>
<evidence type="ECO:0000256" key="7">
    <source>
        <dbReference type="ARBA" id="ARBA00022741"/>
    </source>
</evidence>
<evidence type="ECO:0000256" key="8">
    <source>
        <dbReference type="ARBA" id="ARBA00022840"/>
    </source>
</evidence>
<evidence type="ECO:0000256" key="5">
    <source>
        <dbReference type="ARBA" id="ARBA00022694"/>
    </source>
</evidence>
<evidence type="ECO:0000313" key="12">
    <source>
        <dbReference type="Proteomes" id="UP001595791"/>
    </source>
</evidence>
<dbReference type="Gene3D" id="3.40.50.300">
    <property type="entry name" value="P-loop containing nucleotide triphosphate hydrolases"/>
    <property type="match status" value="1"/>
</dbReference>
<evidence type="ECO:0000256" key="6">
    <source>
        <dbReference type="ARBA" id="ARBA00022723"/>
    </source>
</evidence>
<comment type="caution">
    <text evidence="11">The sequence shown here is derived from an EMBL/GenBank/DDBJ whole genome shotgun (WGS) entry which is preliminary data.</text>
</comment>
<name>A0ABV8MUC5_9NEIS</name>
<dbReference type="Proteomes" id="UP001595791">
    <property type="component" value="Unassembled WGS sequence"/>
</dbReference>
<keyword evidence="5" id="KW-0819">tRNA processing</keyword>
<evidence type="ECO:0000256" key="10">
    <source>
        <dbReference type="ARBA" id="ARBA00032441"/>
    </source>
</evidence>
<proteinExistence type="inferred from homology"/>
<evidence type="ECO:0000256" key="9">
    <source>
        <dbReference type="ARBA" id="ARBA00022842"/>
    </source>
</evidence>
<dbReference type="PANTHER" id="PTHR33540">
    <property type="entry name" value="TRNA THREONYLCARBAMOYLADENOSINE BIOSYNTHESIS PROTEIN TSAE"/>
    <property type="match status" value="1"/>
</dbReference>
<evidence type="ECO:0000256" key="2">
    <source>
        <dbReference type="ARBA" id="ARBA00007599"/>
    </source>
</evidence>
<evidence type="ECO:0000313" key="11">
    <source>
        <dbReference type="EMBL" id="MFC4160964.1"/>
    </source>
</evidence>
<comment type="subcellular location">
    <subcellularLocation>
        <location evidence="1">Cytoplasm</location>
    </subcellularLocation>
</comment>
<protein>
    <recommendedName>
        <fullName evidence="3">tRNA threonylcarbamoyladenosine biosynthesis protein TsaE</fullName>
    </recommendedName>
    <alternativeName>
        <fullName evidence="10">t(6)A37 threonylcarbamoyladenosine biosynthesis protein TsaE</fullName>
    </alternativeName>
</protein>
<keyword evidence="7" id="KW-0547">Nucleotide-binding</keyword>
<comment type="similarity">
    <text evidence="2">Belongs to the TsaE family.</text>
</comment>
<sequence length="157" mass="17688">MHSRHHILSEFLPDEAATLACGARLARALRPGTVVYLEGDLGAGKTTLTRGILRGMGYAGRVKSPTYTLVEPYSLPNLYFHHFDLYRFADPLEWEDAGFREYFNRESVCLVEWPDKAEGFLPEPDWRIALRPEQTGRRLTLVAPTTHGQACLAQLTA</sequence>
<dbReference type="EMBL" id="JBHSBU010000001">
    <property type="protein sequence ID" value="MFC4160964.1"/>
    <property type="molecule type" value="Genomic_DNA"/>
</dbReference>
<evidence type="ECO:0000256" key="3">
    <source>
        <dbReference type="ARBA" id="ARBA00019010"/>
    </source>
</evidence>
<keyword evidence="6" id="KW-0479">Metal-binding</keyword>
<keyword evidence="9" id="KW-0460">Magnesium</keyword>
<dbReference type="InterPro" id="IPR003442">
    <property type="entry name" value="T6A_TsaE"/>
</dbReference>
<keyword evidence="8" id="KW-0067">ATP-binding</keyword>
<gene>
    <name evidence="11" type="primary">tsaE</name>
    <name evidence="11" type="ORF">ACFOW7_16615</name>
</gene>